<protein>
    <submittedName>
        <fullName evidence="1">Uncharacterized protein</fullName>
    </submittedName>
</protein>
<evidence type="ECO:0000313" key="1">
    <source>
        <dbReference type="EMBL" id="KAJ8391208.1"/>
    </source>
</evidence>
<comment type="caution">
    <text evidence="1">The sequence shown here is derived from an EMBL/GenBank/DDBJ whole genome shotgun (WGS) entry which is preliminary data.</text>
</comment>
<name>A0AAD7RVQ1_9TELE</name>
<dbReference type="EMBL" id="JAINUG010000161">
    <property type="protein sequence ID" value="KAJ8391208.1"/>
    <property type="molecule type" value="Genomic_DNA"/>
</dbReference>
<gene>
    <name evidence="1" type="ORF">AAFF_G00096370</name>
</gene>
<keyword evidence="2" id="KW-1185">Reference proteome</keyword>
<sequence length="103" mass="10912">MGRCGPSPYAVIATSTSSAAGCPFSDKNEDNPSQLDRGGTIISAQVSGVPPPPRLHINHYPFVFCHAWATPPSTGPIYHGNLSKNILLHHLLAPLRRGAGEES</sequence>
<dbReference type="Proteomes" id="UP001221898">
    <property type="component" value="Unassembled WGS sequence"/>
</dbReference>
<accession>A0AAD7RVQ1</accession>
<evidence type="ECO:0000313" key="2">
    <source>
        <dbReference type="Proteomes" id="UP001221898"/>
    </source>
</evidence>
<reference evidence="1" key="1">
    <citation type="journal article" date="2023" name="Science">
        <title>Genome structures resolve the early diversification of teleost fishes.</title>
        <authorList>
            <person name="Parey E."/>
            <person name="Louis A."/>
            <person name="Montfort J."/>
            <person name="Bouchez O."/>
            <person name="Roques C."/>
            <person name="Iampietro C."/>
            <person name="Lluch J."/>
            <person name="Castinel A."/>
            <person name="Donnadieu C."/>
            <person name="Desvignes T."/>
            <person name="Floi Bucao C."/>
            <person name="Jouanno E."/>
            <person name="Wen M."/>
            <person name="Mejri S."/>
            <person name="Dirks R."/>
            <person name="Jansen H."/>
            <person name="Henkel C."/>
            <person name="Chen W.J."/>
            <person name="Zahm M."/>
            <person name="Cabau C."/>
            <person name="Klopp C."/>
            <person name="Thompson A.W."/>
            <person name="Robinson-Rechavi M."/>
            <person name="Braasch I."/>
            <person name="Lecointre G."/>
            <person name="Bobe J."/>
            <person name="Postlethwait J.H."/>
            <person name="Berthelot C."/>
            <person name="Roest Crollius H."/>
            <person name="Guiguen Y."/>
        </authorList>
    </citation>
    <scope>NUCLEOTIDE SEQUENCE</scope>
    <source>
        <strain evidence="1">NC1722</strain>
    </source>
</reference>
<proteinExistence type="predicted"/>
<organism evidence="1 2">
    <name type="scientific">Aldrovandia affinis</name>
    <dbReference type="NCBI Taxonomy" id="143900"/>
    <lineage>
        <taxon>Eukaryota</taxon>
        <taxon>Metazoa</taxon>
        <taxon>Chordata</taxon>
        <taxon>Craniata</taxon>
        <taxon>Vertebrata</taxon>
        <taxon>Euteleostomi</taxon>
        <taxon>Actinopterygii</taxon>
        <taxon>Neopterygii</taxon>
        <taxon>Teleostei</taxon>
        <taxon>Notacanthiformes</taxon>
        <taxon>Halosauridae</taxon>
        <taxon>Aldrovandia</taxon>
    </lineage>
</organism>
<dbReference type="PROSITE" id="PS51257">
    <property type="entry name" value="PROKAR_LIPOPROTEIN"/>
    <property type="match status" value="1"/>
</dbReference>
<dbReference type="AlphaFoldDB" id="A0AAD7RVQ1"/>